<evidence type="ECO:0000256" key="8">
    <source>
        <dbReference type="PROSITE-ProRule" id="PRU00282"/>
    </source>
</evidence>
<organism evidence="11">
    <name type="scientific">Auxenochlorella protothecoides</name>
    <name type="common">Green microalga</name>
    <name type="synonym">Chlorella protothecoides</name>
    <dbReference type="NCBI Taxonomy" id="3075"/>
    <lineage>
        <taxon>Eukaryota</taxon>
        <taxon>Viridiplantae</taxon>
        <taxon>Chlorophyta</taxon>
        <taxon>core chlorophytes</taxon>
        <taxon>Trebouxiophyceae</taxon>
        <taxon>Chlorellales</taxon>
        <taxon>Chlorellaceae</taxon>
        <taxon>Auxenochlorella</taxon>
    </lineage>
</organism>
<dbReference type="SUPFAM" id="SSF103506">
    <property type="entry name" value="Mitochondrial carrier"/>
    <property type="match status" value="1"/>
</dbReference>
<proteinExistence type="inferred from homology"/>
<dbReference type="PROSITE" id="PS50920">
    <property type="entry name" value="SOLCAR"/>
    <property type="match status" value="3"/>
</dbReference>
<keyword evidence="6" id="KW-1133">Transmembrane helix</keyword>
<evidence type="ECO:0000256" key="7">
    <source>
        <dbReference type="ARBA" id="ARBA00023136"/>
    </source>
</evidence>
<comment type="subcellular location">
    <subcellularLocation>
        <location evidence="1">Membrane</location>
        <topology evidence="1">Multi-pass membrane protein</topology>
    </subcellularLocation>
</comment>
<dbReference type="GO" id="GO:0016020">
    <property type="term" value="C:membrane"/>
    <property type="evidence" value="ECO:0007669"/>
    <property type="project" value="UniProtKB-SubCell"/>
</dbReference>
<evidence type="ECO:0000313" key="11">
    <source>
        <dbReference type="EMBL" id="JAT68370.1"/>
    </source>
</evidence>
<reference evidence="11" key="1">
    <citation type="submission" date="2015-08" db="EMBL/GenBank/DDBJ databases">
        <authorList>
            <person name="Babu N.S."/>
            <person name="Beckwith C.J."/>
            <person name="Beseler K.G."/>
            <person name="Brison A."/>
            <person name="Carone J.V."/>
            <person name="Caskin T.P."/>
            <person name="Diamond M."/>
            <person name="Durham M.E."/>
            <person name="Foxe J.M."/>
            <person name="Go M."/>
            <person name="Henderson B.A."/>
            <person name="Jones I.B."/>
            <person name="McGettigan J.A."/>
            <person name="Micheletti S.J."/>
            <person name="Nasrallah M.E."/>
            <person name="Ortiz D."/>
            <person name="Piller C.R."/>
            <person name="Privatt S.R."/>
            <person name="Schneider S.L."/>
            <person name="Sharp S."/>
            <person name="Smith T.C."/>
            <person name="Stanton J.D."/>
            <person name="Ullery H.E."/>
            <person name="Wilson R.J."/>
            <person name="Serrano M.G."/>
            <person name="Buck G."/>
            <person name="Lee V."/>
            <person name="Wang Y."/>
            <person name="Carvalho R."/>
            <person name="Voegtly L."/>
            <person name="Shi R."/>
            <person name="Duckworth R."/>
            <person name="Johnson A."/>
            <person name="Loviza R."/>
            <person name="Walstead R."/>
            <person name="Shah Z."/>
            <person name="Kiflezghi M."/>
            <person name="Wade K."/>
            <person name="Ball S.L."/>
            <person name="Bradley K.W."/>
            <person name="Asai D.J."/>
            <person name="Bowman C.A."/>
            <person name="Russell D.A."/>
            <person name="Pope W.H."/>
            <person name="Jacobs-Sera D."/>
            <person name="Hendrix R.W."/>
            <person name="Hatfull G.F."/>
        </authorList>
    </citation>
    <scope>NUCLEOTIDE SEQUENCE</scope>
</reference>
<keyword evidence="5" id="KW-0677">Repeat</keyword>
<feature type="region of interest" description="Disordered" evidence="10">
    <location>
        <begin position="43"/>
        <end position="72"/>
    </location>
</feature>
<sequence>FPGRAMSMLIPSDRRRAGRVSLEPHAFELVDVSRPLLRRVAPRSRGKAGRVQPFASASMASGAGEGAGRRRHPLPPPVFTIASSLESPAPSLPPGVPQWRVSLGLLAAGATAGCAVEAALYPLDTIKTRLQAMRSGGGLRALVQAGGGRGLYAGLVGNLVGVAPASAIFMAVYEPVKQRVQKAVDADRAWLAPLAGGVAAGLASSVVRVPTEVVKTRMQTGEFSNALRALRTIAAREGRRGVFAGYSSFLLRDLPFDAIEFLTYEQLKKGYASAVLGGRRELNPAEHSVAGAIAGAVTGLATTPLDVLKTRMMIDGGRGQYAGVADCARQILRDEGPAALLRGWQPRVIWIGVGGSIFFTVLEAAKKLYAPKAAATGVLAGEPHPAPK</sequence>
<evidence type="ECO:0000256" key="1">
    <source>
        <dbReference type="ARBA" id="ARBA00004141"/>
    </source>
</evidence>
<dbReference type="AlphaFoldDB" id="A0A1D1ZN04"/>
<dbReference type="PANTHER" id="PTHR45667">
    <property type="entry name" value="S-ADENOSYLMETHIONINE MITOCHONDRIAL CARRIER PROTEIN"/>
    <property type="match status" value="1"/>
</dbReference>
<evidence type="ECO:0000256" key="9">
    <source>
        <dbReference type="RuleBase" id="RU000488"/>
    </source>
</evidence>
<keyword evidence="3 9" id="KW-0813">Transport</keyword>
<evidence type="ECO:0000256" key="3">
    <source>
        <dbReference type="ARBA" id="ARBA00022448"/>
    </source>
</evidence>
<evidence type="ECO:0000256" key="10">
    <source>
        <dbReference type="SAM" id="MobiDB-lite"/>
    </source>
</evidence>
<evidence type="ECO:0000256" key="2">
    <source>
        <dbReference type="ARBA" id="ARBA00006375"/>
    </source>
</evidence>
<evidence type="ECO:0000256" key="6">
    <source>
        <dbReference type="ARBA" id="ARBA00022989"/>
    </source>
</evidence>
<dbReference type="EMBL" id="GDKF01010252">
    <property type="protein sequence ID" value="JAT68370.1"/>
    <property type="molecule type" value="Transcribed_RNA"/>
</dbReference>
<dbReference type="InterPro" id="IPR018108">
    <property type="entry name" value="MCP_transmembrane"/>
</dbReference>
<evidence type="ECO:0000256" key="5">
    <source>
        <dbReference type="ARBA" id="ARBA00022737"/>
    </source>
</evidence>
<feature type="non-terminal residue" evidence="11">
    <location>
        <position position="1"/>
    </location>
</feature>
<feature type="repeat" description="Solcar" evidence="8">
    <location>
        <begin position="282"/>
        <end position="368"/>
    </location>
</feature>
<gene>
    <name evidence="11" type="ORF">g.9457</name>
</gene>
<accession>A0A1D1ZN04</accession>
<keyword evidence="7 8" id="KW-0472">Membrane</keyword>
<dbReference type="Pfam" id="PF00153">
    <property type="entry name" value="Mito_carr"/>
    <property type="match status" value="3"/>
</dbReference>
<feature type="repeat" description="Solcar" evidence="8">
    <location>
        <begin position="188"/>
        <end position="270"/>
    </location>
</feature>
<feature type="repeat" description="Solcar" evidence="8">
    <location>
        <begin position="100"/>
        <end position="179"/>
    </location>
</feature>
<evidence type="ECO:0000256" key="4">
    <source>
        <dbReference type="ARBA" id="ARBA00022692"/>
    </source>
</evidence>
<comment type="similarity">
    <text evidence="2 9">Belongs to the mitochondrial carrier (TC 2.A.29) family.</text>
</comment>
<dbReference type="InterPro" id="IPR023395">
    <property type="entry name" value="MCP_dom_sf"/>
</dbReference>
<dbReference type="InterPro" id="IPR002067">
    <property type="entry name" value="MCP"/>
</dbReference>
<evidence type="ECO:0008006" key="12">
    <source>
        <dbReference type="Google" id="ProtNLM"/>
    </source>
</evidence>
<dbReference type="GO" id="GO:0055085">
    <property type="term" value="P:transmembrane transport"/>
    <property type="evidence" value="ECO:0007669"/>
    <property type="project" value="InterPro"/>
</dbReference>
<keyword evidence="4 8" id="KW-0812">Transmembrane</keyword>
<name>A0A1D1ZN04_AUXPR</name>
<dbReference type="PRINTS" id="PR00926">
    <property type="entry name" value="MITOCARRIER"/>
</dbReference>
<protein>
    <recommendedName>
        <fullName evidence="12">S-adenosylmethionine carrier 1, chloroplastic/mitochondrial</fullName>
    </recommendedName>
</protein>
<dbReference type="Gene3D" id="1.50.40.10">
    <property type="entry name" value="Mitochondrial carrier domain"/>
    <property type="match status" value="1"/>
</dbReference>